<dbReference type="PANTHER" id="PTHR24148">
    <property type="entry name" value="ANKYRIN REPEAT DOMAIN-CONTAINING PROTEIN 39 HOMOLOG-RELATED"/>
    <property type="match status" value="1"/>
</dbReference>
<proteinExistence type="predicted"/>
<reference evidence="2 3" key="1">
    <citation type="submission" date="2016-10" db="EMBL/GenBank/DDBJ databases">
        <title>The genome sequence of Colletotrichum fioriniae PJ7.</title>
        <authorList>
            <person name="Baroncelli R."/>
        </authorList>
    </citation>
    <scope>NUCLEOTIDE SEQUENCE [LARGE SCALE GENOMIC DNA]</scope>
    <source>
        <strain evidence="2 3">IMI 309622</strain>
    </source>
</reference>
<dbReference type="Pfam" id="PF06985">
    <property type="entry name" value="HET"/>
    <property type="match status" value="1"/>
</dbReference>
<sequence length="704" mass="79576">MVRGEVSGDAALWQVLQQDAEEAMPLYEPLDAGKSEIRLLEYVSFSGQPSLRLSSVSLDEKPVYTALSYVWGDASITESILLNDQEFQATKNLFHALQHLQDHWIDTFPGRHPQGFRLWVDALCINQQDVAERNQQVQLMRRVYASAELAFSWLGTDTEEIGAAFETINLVAHEMDKVVGRRHIGGVEPHELISWMKDWPQLILADIGPENDWHSNQSWKSVRSLFTLPYWFRVWVVQEIVLAENLVLLSGKSSVDWIALFLTCSWIGRLKEIRSYLQKPSWMVESAWLSITSSDRVPWHNPMRLMKAKHLHKRPETLSADEWESWGWQLMSWNHTLSATDPKDNIYGLLGLTNLPLIPDYSPDVSVASVYVEYFAQNLAYWKRTGRGKELELLPMAGLHMTMGATQPLVTPDLPTWVPNYPHAWSESNRLFEPIIGDADNGVFGSNVPDANISGERHLLVSGIRIGKVLRNLPKPTLFDTENKLVKLTEQLVTSNDQFYNGMTAQEAVFRAVFESGGRGEAVFFRYPEARAEMALGFLFHLMYIDREFAGEPLGQRLFELLGLDDSSSEAFNSSLSKAFISGHEIEGPWLERLAEWNPEDGLSPEVHDQVKSGVSAWDWRDRGMLQIGGAEGNYIGVSRQNMAEAVDVVCVLKGSSVPVILRKTEGEATWSLVGTCWVAGMMYGEVKTKLDDASVSVERFELR</sequence>
<evidence type="ECO:0000259" key="1">
    <source>
        <dbReference type="Pfam" id="PF06985"/>
    </source>
</evidence>
<accession>A0AAI9Z3S3</accession>
<organism evidence="2 3">
    <name type="scientific">Colletotrichum costaricense</name>
    <dbReference type="NCBI Taxonomy" id="1209916"/>
    <lineage>
        <taxon>Eukaryota</taxon>
        <taxon>Fungi</taxon>
        <taxon>Dikarya</taxon>
        <taxon>Ascomycota</taxon>
        <taxon>Pezizomycotina</taxon>
        <taxon>Sordariomycetes</taxon>
        <taxon>Hypocreomycetidae</taxon>
        <taxon>Glomerellales</taxon>
        <taxon>Glomerellaceae</taxon>
        <taxon>Colletotrichum</taxon>
        <taxon>Colletotrichum acutatum species complex</taxon>
    </lineage>
</organism>
<feature type="domain" description="Heterokaryon incompatibility" evidence="1">
    <location>
        <begin position="64"/>
        <end position="239"/>
    </location>
</feature>
<dbReference type="RefSeq" id="XP_060317335.1">
    <property type="nucleotide sequence ID" value="XM_060451070.1"/>
</dbReference>
<gene>
    <name evidence="2" type="ORF">CCOS01_02883</name>
</gene>
<keyword evidence="3" id="KW-1185">Reference proteome</keyword>
<dbReference type="EMBL" id="MOOE01000003">
    <property type="protein sequence ID" value="KAK1534131.1"/>
    <property type="molecule type" value="Genomic_DNA"/>
</dbReference>
<dbReference type="Proteomes" id="UP001240678">
    <property type="component" value="Unassembled WGS sequence"/>
</dbReference>
<comment type="caution">
    <text evidence="2">The sequence shown here is derived from an EMBL/GenBank/DDBJ whole genome shotgun (WGS) entry which is preliminary data.</text>
</comment>
<evidence type="ECO:0000313" key="3">
    <source>
        <dbReference type="Proteomes" id="UP001240678"/>
    </source>
</evidence>
<dbReference type="InterPro" id="IPR010730">
    <property type="entry name" value="HET"/>
</dbReference>
<dbReference type="AlphaFoldDB" id="A0AAI9Z3S3"/>
<evidence type="ECO:0000313" key="2">
    <source>
        <dbReference type="EMBL" id="KAK1534131.1"/>
    </source>
</evidence>
<dbReference type="InterPro" id="IPR052895">
    <property type="entry name" value="HetReg/Transcr_Mod"/>
</dbReference>
<dbReference type="Pfam" id="PF26639">
    <property type="entry name" value="Het-6_barrel"/>
    <property type="match status" value="1"/>
</dbReference>
<protein>
    <recommendedName>
        <fullName evidence="1">Heterokaryon incompatibility domain-containing protein</fullName>
    </recommendedName>
</protein>
<dbReference type="GeneID" id="85334617"/>
<name>A0AAI9Z3S3_9PEZI</name>
<dbReference type="PANTHER" id="PTHR24148:SF73">
    <property type="entry name" value="HET DOMAIN PROTEIN (AFU_ORTHOLOGUE AFUA_8G01020)"/>
    <property type="match status" value="1"/>
</dbReference>